<dbReference type="SMART" id="SM00464">
    <property type="entry name" value="LON"/>
    <property type="match status" value="1"/>
</dbReference>
<dbReference type="Gene3D" id="1.20.5.5270">
    <property type="match status" value="1"/>
</dbReference>
<sequence length="338" mass="39349">KKQKKTEYSVLPLRNTVLFPNQIIPIYIGRKQSLQLITDISKETDKTIVVVAQKDGNVESPKPDDLFEVATLATVMKIFDMPDNSKSAIVKGIKRVRIKRYINYAEYFKCEYEEIDEIHPTTEDIELQALCGNLKSLFSNLINVAQYLSDEQSNVLINIQKPEKISDKAISLMNISTNEKQEILEEFDIHSRLEKALVLINREIQRIELGERIQADVQDEISKTQKEYYLREQMKAIKKELGEDESNLEIKEIEEKIKNAKMPKDVLKVANKELNRLLKIPTHSPEYTVTRTYLDWLVELPWSKESKDNEDIKYAEKVLNEDHYGLKKVKERVVEHLA</sequence>
<dbReference type="SUPFAM" id="SSF88697">
    <property type="entry name" value="PUA domain-like"/>
    <property type="match status" value="1"/>
</dbReference>
<dbReference type="Gene3D" id="2.30.130.40">
    <property type="entry name" value="LON domain-like"/>
    <property type="match status" value="1"/>
</dbReference>
<accession>A0A382Q0P1</accession>
<dbReference type="GO" id="GO:0004252">
    <property type="term" value="F:serine-type endopeptidase activity"/>
    <property type="evidence" value="ECO:0007669"/>
    <property type="project" value="InterPro"/>
</dbReference>
<evidence type="ECO:0000256" key="4">
    <source>
        <dbReference type="ARBA" id="ARBA00022825"/>
    </source>
</evidence>
<dbReference type="FunFam" id="1.20.5.5270:FF:000002">
    <property type="entry name" value="Lon protease homolog"/>
    <property type="match status" value="1"/>
</dbReference>
<name>A0A382Q0P1_9ZZZZ</name>
<dbReference type="InterPro" id="IPR027065">
    <property type="entry name" value="Lon_Prtase"/>
</dbReference>
<dbReference type="GO" id="GO:0004176">
    <property type="term" value="F:ATP-dependent peptidase activity"/>
    <property type="evidence" value="ECO:0007669"/>
    <property type="project" value="InterPro"/>
</dbReference>
<dbReference type="PANTHER" id="PTHR43718:SF2">
    <property type="entry name" value="LON PROTEASE HOMOLOG, MITOCHONDRIAL"/>
    <property type="match status" value="1"/>
</dbReference>
<dbReference type="AlphaFoldDB" id="A0A382Q0P1"/>
<proteinExistence type="predicted"/>
<keyword evidence="5" id="KW-0067">ATP-binding</keyword>
<feature type="non-terminal residue" evidence="7">
    <location>
        <position position="338"/>
    </location>
</feature>
<keyword evidence="4" id="KW-0720">Serine protease</keyword>
<dbReference type="EMBL" id="UINC01110735">
    <property type="protein sequence ID" value="SVC78448.1"/>
    <property type="molecule type" value="Genomic_DNA"/>
</dbReference>
<dbReference type="GO" id="GO:0006515">
    <property type="term" value="P:protein quality control for misfolded or incompletely synthesized proteins"/>
    <property type="evidence" value="ECO:0007669"/>
    <property type="project" value="TreeGrafter"/>
</dbReference>
<reference evidence="7" key="1">
    <citation type="submission" date="2018-05" db="EMBL/GenBank/DDBJ databases">
        <authorList>
            <person name="Lanie J.A."/>
            <person name="Ng W.-L."/>
            <person name="Kazmierczak K.M."/>
            <person name="Andrzejewski T.M."/>
            <person name="Davidsen T.M."/>
            <person name="Wayne K.J."/>
            <person name="Tettelin H."/>
            <person name="Glass J.I."/>
            <person name="Rusch D."/>
            <person name="Podicherti R."/>
            <person name="Tsui H.-C.T."/>
            <person name="Winkler M.E."/>
        </authorList>
    </citation>
    <scope>NUCLEOTIDE SEQUENCE</scope>
</reference>
<evidence type="ECO:0000256" key="2">
    <source>
        <dbReference type="ARBA" id="ARBA00022741"/>
    </source>
</evidence>
<dbReference type="InterPro" id="IPR015947">
    <property type="entry name" value="PUA-like_sf"/>
</dbReference>
<keyword evidence="1" id="KW-0645">Protease</keyword>
<keyword evidence="3" id="KW-0378">Hydrolase</keyword>
<feature type="domain" description="Lon N-terminal" evidence="6">
    <location>
        <begin position="8"/>
        <end position="204"/>
    </location>
</feature>
<dbReference type="PANTHER" id="PTHR43718">
    <property type="entry name" value="LON PROTEASE"/>
    <property type="match status" value="1"/>
</dbReference>
<protein>
    <recommendedName>
        <fullName evidence="6">Lon N-terminal domain-containing protein</fullName>
    </recommendedName>
</protein>
<gene>
    <name evidence="7" type="ORF">METZ01_LOCUS331302</name>
</gene>
<organism evidence="7">
    <name type="scientific">marine metagenome</name>
    <dbReference type="NCBI Taxonomy" id="408172"/>
    <lineage>
        <taxon>unclassified sequences</taxon>
        <taxon>metagenomes</taxon>
        <taxon>ecological metagenomes</taxon>
    </lineage>
</organism>
<evidence type="ECO:0000256" key="5">
    <source>
        <dbReference type="ARBA" id="ARBA00022840"/>
    </source>
</evidence>
<dbReference type="Gene3D" id="1.20.58.1480">
    <property type="match status" value="1"/>
</dbReference>
<evidence type="ECO:0000256" key="3">
    <source>
        <dbReference type="ARBA" id="ARBA00022801"/>
    </source>
</evidence>
<evidence type="ECO:0000256" key="1">
    <source>
        <dbReference type="ARBA" id="ARBA00022670"/>
    </source>
</evidence>
<evidence type="ECO:0000259" key="6">
    <source>
        <dbReference type="PROSITE" id="PS51787"/>
    </source>
</evidence>
<evidence type="ECO:0000313" key="7">
    <source>
        <dbReference type="EMBL" id="SVC78448.1"/>
    </source>
</evidence>
<dbReference type="Pfam" id="PF02190">
    <property type="entry name" value="LON_substr_bdg"/>
    <property type="match status" value="1"/>
</dbReference>
<dbReference type="PROSITE" id="PS51787">
    <property type="entry name" value="LON_N"/>
    <property type="match status" value="1"/>
</dbReference>
<dbReference type="InterPro" id="IPR046336">
    <property type="entry name" value="Lon_prtase_N_sf"/>
</dbReference>
<feature type="non-terminal residue" evidence="7">
    <location>
        <position position="1"/>
    </location>
</feature>
<keyword evidence="2" id="KW-0547">Nucleotide-binding</keyword>
<dbReference type="InterPro" id="IPR003111">
    <property type="entry name" value="Lon_prtase_N"/>
</dbReference>
<dbReference type="GO" id="GO:0005524">
    <property type="term" value="F:ATP binding"/>
    <property type="evidence" value="ECO:0007669"/>
    <property type="project" value="UniProtKB-KW"/>
</dbReference>